<evidence type="ECO:0000256" key="3">
    <source>
        <dbReference type="ARBA" id="ARBA00023043"/>
    </source>
</evidence>
<dbReference type="PANTHER" id="PTHR24171">
    <property type="entry name" value="ANKYRIN REPEAT DOMAIN-CONTAINING PROTEIN 39-RELATED"/>
    <property type="match status" value="1"/>
</dbReference>
<feature type="repeat" description="ANK" evidence="4">
    <location>
        <begin position="189"/>
        <end position="222"/>
    </location>
</feature>
<feature type="domain" description="Mab-21-like HhH/H2TH-like" evidence="6">
    <location>
        <begin position="629"/>
        <end position="699"/>
    </location>
</feature>
<evidence type="ECO:0000313" key="7">
    <source>
        <dbReference type="EMBL" id="CAH3044420.1"/>
    </source>
</evidence>
<dbReference type="PRINTS" id="PR01415">
    <property type="entry name" value="ANKYRIN"/>
</dbReference>
<dbReference type="InterPro" id="IPR046903">
    <property type="entry name" value="Mab-21-like_nuc_Trfase"/>
</dbReference>
<dbReference type="Pfam" id="PF03281">
    <property type="entry name" value="Mab-21"/>
    <property type="match status" value="1"/>
</dbReference>
<dbReference type="EMBL" id="CALNXK010000012">
    <property type="protein sequence ID" value="CAH3044420.1"/>
    <property type="molecule type" value="Genomic_DNA"/>
</dbReference>
<feature type="domain" description="Mab-21-like nucleotidyltransferase" evidence="5">
    <location>
        <begin position="389"/>
        <end position="578"/>
    </location>
</feature>
<gene>
    <name evidence="7" type="ORF">PLOB_00004690</name>
</gene>
<dbReference type="InterPro" id="IPR024810">
    <property type="entry name" value="MAB21L/cGLR"/>
</dbReference>
<dbReference type="PROSITE" id="PS50297">
    <property type="entry name" value="ANK_REP_REGION"/>
    <property type="match status" value="5"/>
</dbReference>
<dbReference type="InterPro" id="IPR036770">
    <property type="entry name" value="Ankyrin_rpt-contain_sf"/>
</dbReference>
<dbReference type="InterPro" id="IPR046906">
    <property type="entry name" value="Mab-21_HhH/H2TH-like"/>
</dbReference>
<dbReference type="SMART" id="SM00248">
    <property type="entry name" value="ANK"/>
    <property type="match status" value="6"/>
</dbReference>
<evidence type="ECO:0000256" key="2">
    <source>
        <dbReference type="ARBA" id="ARBA00022737"/>
    </source>
</evidence>
<feature type="repeat" description="ANK" evidence="4">
    <location>
        <begin position="41"/>
        <end position="73"/>
    </location>
</feature>
<dbReference type="PROSITE" id="PS50088">
    <property type="entry name" value="ANK_REPEAT"/>
    <property type="match status" value="5"/>
</dbReference>
<evidence type="ECO:0000259" key="6">
    <source>
        <dbReference type="Pfam" id="PF20266"/>
    </source>
</evidence>
<name>A0ABN8NB19_9CNID</name>
<comment type="similarity">
    <text evidence="1">Belongs to the mab-21 family.</text>
</comment>
<dbReference type="SMART" id="SM01265">
    <property type="entry name" value="Mab-21"/>
    <property type="match status" value="1"/>
</dbReference>
<dbReference type="Pfam" id="PF12796">
    <property type="entry name" value="Ank_2"/>
    <property type="match status" value="2"/>
</dbReference>
<feature type="repeat" description="ANK" evidence="4">
    <location>
        <begin position="8"/>
        <end position="40"/>
    </location>
</feature>
<comment type="caution">
    <text evidence="7">The sequence shown here is derived from an EMBL/GenBank/DDBJ whole genome shotgun (WGS) entry which is preliminary data.</text>
</comment>
<keyword evidence="2" id="KW-0677">Repeat</keyword>
<evidence type="ECO:0000256" key="1">
    <source>
        <dbReference type="ARBA" id="ARBA00008307"/>
    </source>
</evidence>
<dbReference type="Gene3D" id="3.30.460.90">
    <property type="match status" value="1"/>
</dbReference>
<evidence type="ECO:0000313" key="8">
    <source>
        <dbReference type="Proteomes" id="UP001159405"/>
    </source>
</evidence>
<reference evidence="7 8" key="1">
    <citation type="submission" date="2022-05" db="EMBL/GenBank/DDBJ databases">
        <authorList>
            <consortium name="Genoscope - CEA"/>
            <person name="William W."/>
        </authorList>
    </citation>
    <scope>NUCLEOTIDE SEQUENCE [LARGE SCALE GENOMIC DNA]</scope>
</reference>
<dbReference type="Pfam" id="PF20266">
    <property type="entry name" value="Mab-21_C"/>
    <property type="match status" value="1"/>
</dbReference>
<dbReference type="SUPFAM" id="SSF48403">
    <property type="entry name" value="Ankyrin repeat"/>
    <property type="match status" value="1"/>
</dbReference>
<keyword evidence="8" id="KW-1185">Reference proteome</keyword>
<dbReference type="Gene3D" id="1.10.1410.40">
    <property type="match status" value="1"/>
</dbReference>
<sequence length="700" mass="77985">MNIHMEAGGKTPLHQAAIVGSVEEVKKLISCGARPDIQTRRGRTALHYAAENGHREIVGILLGLGAQVDLPNKWGRTALHYAASKHRLDCIQALIDNGADPNKQDVDKQTPLYHAVAASAKWMNDEVGVCDTVLRDSDVCYTGMRDYAGHSIHGSDTRVLATEMLDTVVRYTILILISAGADADIPDKSGVTPLHLAAELGNSQICIHLLEEGKAQVNACDQYGATPLQYAAYQGHKNIAKILFSHSGFSGDCVAKQNRMSFVKHDIASSERELQPLAHVHRDISGITSSNGEHFDSEKEEFAKLEHLENVEPAESEGSKELLLSEEASLSLMLLQLNGTEGVGCVKRIAEVERIEQDIGRYIEVALQGMIQAEPRFSYSLLKSGSTSENTKVGEPDEIDYMCCLTELSKVCYPHQTSCDPHGYLRIKVQSQGLNQWNDCVDRDGFLIAEKVHQHFHSMFDLHSENSDLTAMSNCLHKMRDYRERPELGVTVDMSKTKPGSKLYFLWRGCQFKRLIVEVDLIPAVEILGWPQTAIVSPQEGCSLYHVIPKVSPSLQNNPSAGLYWRISTSLAEKSLFKTMSAPALACYTICKLLMHSSNPVQLFSHSMDFASQDLQLLLVILHRLKSYDALINSYLLKMIFFREKAKLRQGSDWEWSTVGIRVLGLLNKLLVELKQGYVPSYFLQDYDVLTKDDPSDIKQ</sequence>
<evidence type="ECO:0000256" key="4">
    <source>
        <dbReference type="PROSITE-ProRule" id="PRU00023"/>
    </source>
</evidence>
<dbReference type="PANTHER" id="PTHR24171:SF8">
    <property type="entry name" value="BRCA1-ASSOCIATED RING DOMAIN PROTEIN 1"/>
    <property type="match status" value="1"/>
</dbReference>
<dbReference type="Proteomes" id="UP001159405">
    <property type="component" value="Unassembled WGS sequence"/>
</dbReference>
<dbReference type="Gene3D" id="1.25.40.20">
    <property type="entry name" value="Ankyrin repeat-containing domain"/>
    <property type="match status" value="3"/>
</dbReference>
<dbReference type="Pfam" id="PF13637">
    <property type="entry name" value="Ank_4"/>
    <property type="match status" value="1"/>
</dbReference>
<protein>
    <submittedName>
        <fullName evidence="7">Uncharacterized protein</fullName>
    </submittedName>
</protein>
<evidence type="ECO:0000259" key="5">
    <source>
        <dbReference type="Pfam" id="PF03281"/>
    </source>
</evidence>
<organism evidence="7 8">
    <name type="scientific">Porites lobata</name>
    <dbReference type="NCBI Taxonomy" id="104759"/>
    <lineage>
        <taxon>Eukaryota</taxon>
        <taxon>Metazoa</taxon>
        <taxon>Cnidaria</taxon>
        <taxon>Anthozoa</taxon>
        <taxon>Hexacorallia</taxon>
        <taxon>Scleractinia</taxon>
        <taxon>Fungiina</taxon>
        <taxon>Poritidae</taxon>
        <taxon>Porites</taxon>
    </lineage>
</organism>
<proteinExistence type="inferred from homology"/>
<dbReference type="InterPro" id="IPR002110">
    <property type="entry name" value="Ankyrin_rpt"/>
</dbReference>
<feature type="repeat" description="ANK" evidence="4">
    <location>
        <begin position="74"/>
        <end position="106"/>
    </location>
</feature>
<feature type="repeat" description="ANK" evidence="4">
    <location>
        <begin position="223"/>
        <end position="247"/>
    </location>
</feature>
<keyword evidence="3 4" id="KW-0040">ANK repeat</keyword>
<accession>A0ABN8NB19</accession>